<dbReference type="AlphaFoldDB" id="A0A420GGK5"/>
<dbReference type="EMBL" id="MCAS01000020">
    <property type="protein sequence ID" value="RKF44256.1"/>
    <property type="molecule type" value="Genomic_DNA"/>
</dbReference>
<evidence type="ECO:0000313" key="2">
    <source>
        <dbReference type="EMBL" id="RKF44256.1"/>
    </source>
</evidence>
<organism evidence="2 3">
    <name type="scientific">Paraburkholderia fungorum</name>
    <dbReference type="NCBI Taxonomy" id="134537"/>
    <lineage>
        <taxon>Bacteria</taxon>
        <taxon>Pseudomonadati</taxon>
        <taxon>Pseudomonadota</taxon>
        <taxon>Betaproteobacteria</taxon>
        <taxon>Burkholderiales</taxon>
        <taxon>Burkholderiaceae</taxon>
        <taxon>Paraburkholderia</taxon>
    </lineage>
</organism>
<evidence type="ECO:0000313" key="3">
    <source>
        <dbReference type="Proteomes" id="UP000283709"/>
    </source>
</evidence>
<accession>A0A420GGK5</accession>
<name>A0A420GGK5_9BURK</name>
<sequence>MSRVMPLQATHGVTMERGSDTHQPSILCAGPVRDGQNIAGLESEVAWQTVQVALKIRCPATPMQFQSCIQGELVKR</sequence>
<gene>
    <name evidence="2" type="ORF">BCY88_29445</name>
</gene>
<comment type="caution">
    <text evidence="2">The sequence shown here is derived from an EMBL/GenBank/DDBJ whole genome shotgun (WGS) entry which is preliminary data.</text>
</comment>
<protein>
    <submittedName>
        <fullName evidence="2">Uncharacterized protein</fullName>
    </submittedName>
</protein>
<dbReference type="Proteomes" id="UP000283709">
    <property type="component" value="Unassembled WGS sequence"/>
</dbReference>
<feature type="region of interest" description="Disordered" evidence="1">
    <location>
        <begin position="1"/>
        <end position="24"/>
    </location>
</feature>
<reference evidence="2 3" key="1">
    <citation type="submission" date="2016-07" db="EMBL/GenBank/DDBJ databases">
        <title>Genome analysis of Burkholderia fungorum ES3-20.</title>
        <authorList>
            <person name="Xu D."/>
            <person name="Yao R."/>
            <person name="Zheng S."/>
        </authorList>
    </citation>
    <scope>NUCLEOTIDE SEQUENCE [LARGE SCALE GENOMIC DNA]</scope>
    <source>
        <strain evidence="2 3">ES3-20</strain>
    </source>
</reference>
<proteinExistence type="predicted"/>
<evidence type="ECO:0000256" key="1">
    <source>
        <dbReference type="SAM" id="MobiDB-lite"/>
    </source>
</evidence>